<dbReference type="EMBL" id="JAIVGD010000001">
    <property type="protein sequence ID" value="KAH0782165.1"/>
    <property type="molecule type" value="Genomic_DNA"/>
</dbReference>
<accession>A0ABQ7WNN8</accession>
<proteinExistence type="predicted"/>
<organism evidence="1 2">
    <name type="scientific">Solanum tuberosum</name>
    <name type="common">Potato</name>
    <dbReference type="NCBI Taxonomy" id="4113"/>
    <lineage>
        <taxon>Eukaryota</taxon>
        <taxon>Viridiplantae</taxon>
        <taxon>Streptophyta</taxon>
        <taxon>Embryophyta</taxon>
        <taxon>Tracheophyta</taxon>
        <taxon>Spermatophyta</taxon>
        <taxon>Magnoliopsida</taxon>
        <taxon>eudicotyledons</taxon>
        <taxon>Gunneridae</taxon>
        <taxon>Pentapetalae</taxon>
        <taxon>asterids</taxon>
        <taxon>lamiids</taxon>
        <taxon>Solanales</taxon>
        <taxon>Solanaceae</taxon>
        <taxon>Solanoideae</taxon>
        <taxon>Solaneae</taxon>
        <taxon>Solanum</taxon>
    </lineage>
</organism>
<dbReference type="Proteomes" id="UP000826656">
    <property type="component" value="Unassembled WGS sequence"/>
</dbReference>
<comment type="caution">
    <text evidence="1">The sequence shown here is derived from an EMBL/GenBank/DDBJ whole genome shotgun (WGS) entry which is preliminary data.</text>
</comment>
<evidence type="ECO:0000313" key="1">
    <source>
        <dbReference type="EMBL" id="KAH0782165.1"/>
    </source>
</evidence>
<gene>
    <name evidence="1" type="ORF">KY290_001763</name>
</gene>
<evidence type="ECO:0000313" key="2">
    <source>
        <dbReference type="Proteomes" id="UP000826656"/>
    </source>
</evidence>
<keyword evidence="2" id="KW-1185">Reference proteome</keyword>
<reference evidence="1 2" key="1">
    <citation type="journal article" date="2021" name="bioRxiv">
        <title>Chromosome-scale and haplotype-resolved genome assembly of a tetraploid potato cultivar.</title>
        <authorList>
            <person name="Sun H."/>
            <person name="Jiao W.-B."/>
            <person name="Krause K."/>
            <person name="Campoy J.A."/>
            <person name="Goel M."/>
            <person name="Folz-Donahue K."/>
            <person name="Kukat C."/>
            <person name="Huettel B."/>
            <person name="Schneeberger K."/>
        </authorList>
    </citation>
    <scope>NUCLEOTIDE SEQUENCE [LARGE SCALE GENOMIC DNA]</scope>
    <source>
        <strain evidence="1">SolTubOtavaFocal</strain>
        <tissue evidence="1">Leaves</tissue>
    </source>
</reference>
<name>A0ABQ7WNN8_SOLTU</name>
<sequence length="67" mass="6928">MIDGVKLAGAPVVMGQSWSTDSEEARSSLFSAKGGTVAELSGSVVGAMVVKYNITSRACLFFLSVVN</sequence>
<protein>
    <submittedName>
        <fullName evidence="1">Uncharacterized protein</fullName>
    </submittedName>
</protein>